<feature type="transmembrane region" description="Helical" evidence="7">
    <location>
        <begin position="267"/>
        <end position="288"/>
    </location>
</feature>
<evidence type="ECO:0000256" key="6">
    <source>
        <dbReference type="ARBA" id="ARBA00023136"/>
    </source>
</evidence>
<dbReference type="EMBL" id="JAUSUW010000001">
    <property type="protein sequence ID" value="MDQ0419497.1"/>
    <property type="molecule type" value="Genomic_DNA"/>
</dbReference>
<proteinExistence type="inferred from homology"/>
<evidence type="ECO:0000256" key="2">
    <source>
        <dbReference type="ARBA" id="ARBA00007430"/>
    </source>
</evidence>
<evidence type="ECO:0000256" key="5">
    <source>
        <dbReference type="ARBA" id="ARBA00022989"/>
    </source>
</evidence>
<protein>
    <submittedName>
        <fullName evidence="8">O-antigen/teichoic acid export membrane protein</fullName>
    </submittedName>
</protein>
<feature type="transmembrane region" description="Helical" evidence="7">
    <location>
        <begin position="367"/>
        <end position="385"/>
    </location>
</feature>
<feature type="transmembrane region" description="Helical" evidence="7">
    <location>
        <begin position="427"/>
        <end position="452"/>
    </location>
</feature>
<feature type="transmembrane region" description="Helical" evidence="7">
    <location>
        <begin position="7"/>
        <end position="24"/>
    </location>
</feature>
<feature type="transmembrane region" description="Helical" evidence="7">
    <location>
        <begin position="158"/>
        <end position="178"/>
    </location>
</feature>
<feature type="transmembrane region" description="Helical" evidence="7">
    <location>
        <begin position="397"/>
        <end position="415"/>
    </location>
</feature>
<keyword evidence="5 7" id="KW-1133">Transmembrane helix</keyword>
<keyword evidence="4 7" id="KW-0812">Transmembrane</keyword>
<feature type="transmembrane region" description="Helical" evidence="7">
    <location>
        <begin position="308"/>
        <end position="333"/>
    </location>
</feature>
<feature type="transmembrane region" description="Helical" evidence="7">
    <location>
        <begin position="136"/>
        <end position="152"/>
    </location>
</feature>
<comment type="subcellular location">
    <subcellularLocation>
        <location evidence="1">Cell membrane</location>
        <topology evidence="1">Multi-pass membrane protein</topology>
    </subcellularLocation>
</comment>
<feature type="transmembrane region" description="Helical" evidence="7">
    <location>
        <begin position="66"/>
        <end position="87"/>
    </location>
</feature>
<sequence>MTGGRFLAKCLDLISLLILARFLGPAEFGVVAMAMTAVIIVETFSEMPLSAALLNYQAPTDAMYDTALTIAILRALAIVAMLCALSWPLAQLYDEPRLIALQCALSLAPAMRGLLSQRLTEYARVLDFRRDVALDVMAKAGSLVIATILAAMTGSYWAIAIGKISTTAIAMMASYLFAPQRFRLTLAEWHVFADMIGWNAARQILVALNWQIDKLILPRFVDVATFGRFSWADSLVAVPAQAIIQPITPPLFSAFVAAREGGQMDRVYLKASTGVFAVTGTIFLMMALLAEPIIHLILGPRWQETAPILTWLACAAAIGFAPTVLLPALAMALNNTRIAFIQLLIEFSVKVPLIIALTMTMKLQGLLIGHTIASVVGFIVTMVLVRKLADLSITTQLIGFLRPSAAMLPMALFLVGTSNVFGPQDSALYTFLNLSWICGVALVLFAAVDLFLWKLSGAPDGWEALALRMARKIVRR</sequence>
<dbReference type="Pfam" id="PF13440">
    <property type="entry name" value="Polysacc_synt_3"/>
    <property type="match status" value="1"/>
</dbReference>
<dbReference type="InterPro" id="IPR050833">
    <property type="entry name" value="Poly_Biosynth_Transport"/>
</dbReference>
<dbReference type="PANTHER" id="PTHR30250">
    <property type="entry name" value="PST FAMILY PREDICTED COLANIC ACID TRANSPORTER"/>
    <property type="match status" value="1"/>
</dbReference>
<comment type="similarity">
    <text evidence="2">Belongs to the polysaccharide synthase family.</text>
</comment>
<keyword evidence="9" id="KW-1185">Reference proteome</keyword>
<keyword evidence="6 7" id="KW-0472">Membrane</keyword>
<reference evidence="8 9" key="1">
    <citation type="submission" date="2023-07" db="EMBL/GenBank/DDBJ databases">
        <title>Genomic Encyclopedia of Type Strains, Phase IV (KMG-IV): sequencing the most valuable type-strain genomes for metagenomic binning, comparative biology and taxonomic classification.</title>
        <authorList>
            <person name="Goeker M."/>
        </authorList>
    </citation>
    <scope>NUCLEOTIDE SEQUENCE [LARGE SCALE GENOMIC DNA]</scope>
    <source>
        <strain evidence="8 9">DSM 1111</strain>
    </source>
</reference>
<dbReference type="RefSeq" id="WP_307369029.1">
    <property type="nucleotide sequence ID" value="NZ_JAUSUW010000001.1"/>
</dbReference>
<evidence type="ECO:0000256" key="1">
    <source>
        <dbReference type="ARBA" id="ARBA00004651"/>
    </source>
</evidence>
<evidence type="ECO:0000256" key="7">
    <source>
        <dbReference type="SAM" id="Phobius"/>
    </source>
</evidence>
<dbReference type="PANTHER" id="PTHR30250:SF10">
    <property type="entry name" value="LIPOPOLYSACCHARIDE BIOSYNTHESIS PROTEIN WZXC"/>
    <property type="match status" value="1"/>
</dbReference>
<comment type="caution">
    <text evidence="8">The sequence shown here is derived from an EMBL/GenBank/DDBJ whole genome shotgun (WGS) entry which is preliminary data.</text>
</comment>
<evidence type="ECO:0000256" key="4">
    <source>
        <dbReference type="ARBA" id="ARBA00022692"/>
    </source>
</evidence>
<feature type="transmembrane region" description="Helical" evidence="7">
    <location>
        <begin position="340"/>
        <end position="361"/>
    </location>
</feature>
<dbReference type="Proteomes" id="UP001238496">
    <property type="component" value="Unassembled WGS sequence"/>
</dbReference>
<evidence type="ECO:0000256" key="3">
    <source>
        <dbReference type="ARBA" id="ARBA00022475"/>
    </source>
</evidence>
<gene>
    <name evidence="8" type="ORF">J2045_000507</name>
</gene>
<evidence type="ECO:0000313" key="8">
    <source>
        <dbReference type="EMBL" id="MDQ0419497.1"/>
    </source>
</evidence>
<keyword evidence="3" id="KW-1003">Cell membrane</keyword>
<organism evidence="8 9">
    <name type="scientific">Peteryoungia aggregata LMG 23059</name>
    <dbReference type="NCBI Taxonomy" id="1368425"/>
    <lineage>
        <taxon>Bacteria</taxon>
        <taxon>Pseudomonadati</taxon>
        <taxon>Pseudomonadota</taxon>
        <taxon>Alphaproteobacteria</taxon>
        <taxon>Hyphomicrobiales</taxon>
        <taxon>Rhizobiaceae</taxon>
        <taxon>Peteryoungia</taxon>
    </lineage>
</organism>
<name>A0ABU0G449_9HYPH</name>
<evidence type="ECO:0000313" key="9">
    <source>
        <dbReference type="Proteomes" id="UP001238496"/>
    </source>
</evidence>
<accession>A0ABU0G449</accession>